<evidence type="ECO:0000259" key="1">
    <source>
        <dbReference type="Pfam" id="PF09413"/>
    </source>
</evidence>
<evidence type="ECO:0000313" key="5">
    <source>
        <dbReference type="Proteomes" id="UP000061809"/>
    </source>
</evidence>
<proteinExistence type="predicted"/>
<dbReference type="Gene3D" id="3.30.70.790">
    <property type="entry name" value="UreE, C-terminal domain"/>
    <property type="match status" value="1"/>
</dbReference>
<feature type="domain" description="DUF2007" evidence="1">
    <location>
        <begin position="4"/>
        <end position="69"/>
    </location>
</feature>
<evidence type="ECO:0000313" key="6">
    <source>
        <dbReference type="Proteomes" id="UP000283341"/>
    </source>
</evidence>
<dbReference type="EMBL" id="CP012801">
    <property type="protein sequence ID" value="ALJ60103.1"/>
    <property type="molecule type" value="Genomic_DNA"/>
</dbReference>
<evidence type="ECO:0000313" key="3">
    <source>
        <dbReference type="EMBL" id="KAA5421345.1"/>
    </source>
</evidence>
<dbReference type="AlphaFoldDB" id="A0A0P0G171"/>
<dbReference type="EMBL" id="QRVJ01000010">
    <property type="protein sequence ID" value="RGS36293.1"/>
    <property type="molecule type" value="Genomic_DNA"/>
</dbReference>
<dbReference type="Proteomes" id="UP000283341">
    <property type="component" value="Unassembled WGS sequence"/>
</dbReference>
<accession>A0A0P0G171</accession>
<evidence type="ECO:0000313" key="2">
    <source>
        <dbReference type="EMBL" id="ALJ60103.1"/>
    </source>
</evidence>
<evidence type="ECO:0000313" key="7">
    <source>
        <dbReference type="Proteomes" id="UP000482653"/>
    </source>
</evidence>
<organism evidence="2 5">
    <name type="scientific">Bacteroides cellulosilyticus</name>
    <dbReference type="NCBI Taxonomy" id="246787"/>
    <lineage>
        <taxon>Bacteria</taxon>
        <taxon>Pseudomonadati</taxon>
        <taxon>Bacteroidota</taxon>
        <taxon>Bacteroidia</taxon>
        <taxon>Bacteroidales</taxon>
        <taxon>Bacteroidaceae</taxon>
        <taxon>Bacteroides</taxon>
    </lineage>
</organism>
<reference evidence="4 6" key="2">
    <citation type="submission" date="2018-08" db="EMBL/GenBank/DDBJ databases">
        <title>A genome reference for cultivated species of the human gut microbiota.</title>
        <authorList>
            <person name="Zou Y."/>
            <person name="Xue W."/>
            <person name="Luo G."/>
        </authorList>
    </citation>
    <scope>NUCLEOTIDE SEQUENCE [LARGE SCALE GENOMIC DNA]</scope>
    <source>
        <strain evidence="4 6">AF22-3AC</strain>
    </source>
</reference>
<dbReference type="RefSeq" id="WP_022208909.1">
    <property type="nucleotide sequence ID" value="NZ_CAXSKE010000001.1"/>
</dbReference>
<protein>
    <submittedName>
        <fullName evidence="3">DUF2007 domain-containing protein</fullName>
    </submittedName>
</protein>
<name>A0A0P0G171_9BACE</name>
<dbReference type="EMBL" id="VVYX01000005">
    <property type="protein sequence ID" value="KAA5421345.1"/>
    <property type="molecule type" value="Genomic_DNA"/>
</dbReference>
<dbReference type="InterPro" id="IPR018551">
    <property type="entry name" value="DUF2007"/>
</dbReference>
<dbReference type="Proteomes" id="UP000061809">
    <property type="component" value="Chromosome"/>
</dbReference>
<dbReference type="KEGG" id="bcel:BcellWH2_02864"/>
<reference evidence="3 7" key="3">
    <citation type="journal article" date="2019" name="Nat. Med.">
        <title>A library of human gut bacterial isolates paired with longitudinal multiomics data enables mechanistic microbiome research.</title>
        <authorList>
            <person name="Poyet M."/>
            <person name="Groussin M."/>
            <person name="Gibbons S.M."/>
            <person name="Avila-Pacheco J."/>
            <person name="Jiang X."/>
            <person name="Kearney S.M."/>
            <person name="Perrotta A.R."/>
            <person name="Berdy B."/>
            <person name="Zhao S."/>
            <person name="Lieberman T.D."/>
            <person name="Swanson P.K."/>
            <person name="Smith M."/>
            <person name="Roesemann S."/>
            <person name="Alexander J.E."/>
            <person name="Rich S.A."/>
            <person name="Livny J."/>
            <person name="Vlamakis H."/>
            <person name="Clish C."/>
            <person name="Bullock K."/>
            <person name="Deik A."/>
            <person name="Scott J."/>
            <person name="Pierce K.A."/>
            <person name="Xavier R.J."/>
            <person name="Alm E.J."/>
        </authorList>
    </citation>
    <scope>NUCLEOTIDE SEQUENCE [LARGE SCALE GENOMIC DNA]</scope>
    <source>
        <strain evidence="3 7">BIOML-A8</strain>
    </source>
</reference>
<sequence length="141" mass="15525">MKTVKLITCSDAAQAHIIQGALENEGISSLLHNENMSTLLRGYINDIAGVDVLVDEADYEAAVRLLEQNEMIPEQLKYCPFCGSPDIKFVLKKEHRLRAVMSAIASLLAATPPGNNHWEYVCHACGGKFEKPVAEFHSAEI</sequence>
<dbReference type="PATRIC" id="fig|246787.4.peg.2961"/>
<dbReference type="Pfam" id="PF09413">
    <property type="entry name" value="DUF2007"/>
    <property type="match status" value="1"/>
</dbReference>
<evidence type="ECO:0000313" key="4">
    <source>
        <dbReference type="EMBL" id="RGS36293.1"/>
    </source>
</evidence>
<dbReference type="InterPro" id="IPR011322">
    <property type="entry name" value="N-reg_PII-like_a/b"/>
</dbReference>
<gene>
    <name evidence="2" type="ORF">BcellWH2_02864</name>
    <name evidence="4" type="ORF">DWX97_13065</name>
    <name evidence="3" type="ORF">F2Y87_05230</name>
</gene>
<dbReference type="Proteomes" id="UP000482653">
    <property type="component" value="Unassembled WGS sequence"/>
</dbReference>
<reference evidence="2 5" key="1">
    <citation type="journal article" date="2015" name="Science">
        <title>Genetic determinants of in vivo fitness and diet responsiveness in multiple human gut Bacteroides.</title>
        <authorList>
            <person name="Wu M."/>
            <person name="McNulty N.P."/>
            <person name="Rodionov D.A."/>
            <person name="Khoroshkin M.S."/>
            <person name="Griffin N.W."/>
            <person name="Cheng J."/>
            <person name="Latreille P."/>
            <person name="Kerstetter R.A."/>
            <person name="Terrapon N."/>
            <person name="Henrissat B."/>
            <person name="Osterman A.L."/>
            <person name="Gordon J.I."/>
        </authorList>
    </citation>
    <scope>NUCLEOTIDE SEQUENCE [LARGE SCALE GENOMIC DNA]</scope>
    <source>
        <strain evidence="2 5">WH2</strain>
    </source>
</reference>
<dbReference type="SUPFAM" id="SSF54913">
    <property type="entry name" value="GlnB-like"/>
    <property type="match status" value="1"/>
</dbReference>